<feature type="compositionally biased region" description="Low complexity" evidence="1">
    <location>
        <begin position="148"/>
        <end position="184"/>
    </location>
</feature>
<dbReference type="AlphaFoldDB" id="A0A9P4M1J2"/>
<keyword evidence="2" id="KW-1133">Transmembrane helix</keyword>
<evidence type="ECO:0000313" key="3">
    <source>
        <dbReference type="EMBL" id="KAF2093520.1"/>
    </source>
</evidence>
<evidence type="ECO:0000256" key="1">
    <source>
        <dbReference type="SAM" id="MobiDB-lite"/>
    </source>
</evidence>
<reference evidence="3" key="1">
    <citation type="journal article" date="2020" name="Stud. Mycol.">
        <title>101 Dothideomycetes genomes: a test case for predicting lifestyles and emergence of pathogens.</title>
        <authorList>
            <person name="Haridas S."/>
            <person name="Albert R."/>
            <person name="Binder M."/>
            <person name="Bloem J."/>
            <person name="Labutti K."/>
            <person name="Salamov A."/>
            <person name="Andreopoulos B."/>
            <person name="Baker S."/>
            <person name="Barry K."/>
            <person name="Bills G."/>
            <person name="Bluhm B."/>
            <person name="Cannon C."/>
            <person name="Castanera R."/>
            <person name="Culley D."/>
            <person name="Daum C."/>
            <person name="Ezra D."/>
            <person name="Gonzalez J."/>
            <person name="Henrissat B."/>
            <person name="Kuo A."/>
            <person name="Liang C."/>
            <person name="Lipzen A."/>
            <person name="Lutzoni F."/>
            <person name="Magnuson J."/>
            <person name="Mondo S."/>
            <person name="Nolan M."/>
            <person name="Ohm R."/>
            <person name="Pangilinan J."/>
            <person name="Park H.-J."/>
            <person name="Ramirez L."/>
            <person name="Alfaro M."/>
            <person name="Sun H."/>
            <person name="Tritt A."/>
            <person name="Yoshinaga Y."/>
            <person name="Zwiers L.-H."/>
            <person name="Turgeon B."/>
            <person name="Goodwin S."/>
            <person name="Spatafora J."/>
            <person name="Crous P."/>
            <person name="Grigoriev I."/>
        </authorList>
    </citation>
    <scope>NUCLEOTIDE SEQUENCE</scope>
    <source>
        <strain evidence="3">CBS 133067</strain>
    </source>
</reference>
<feature type="region of interest" description="Disordered" evidence="1">
    <location>
        <begin position="134"/>
        <end position="184"/>
    </location>
</feature>
<evidence type="ECO:0000256" key="2">
    <source>
        <dbReference type="SAM" id="Phobius"/>
    </source>
</evidence>
<protein>
    <recommendedName>
        <fullName evidence="5">Tat pathway signal sequence</fullName>
    </recommendedName>
</protein>
<keyword evidence="2" id="KW-0472">Membrane</keyword>
<keyword evidence="4" id="KW-1185">Reference proteome</keyword>
<feature type="transmembrane region" description="Helical" evidence="2">
    <location>
        <begin position="109"/>
        <end position="131"/>
    </location>
</feature>
<dbReference type="EMBL" id="ML978138">
    <property type="protein sequence ID" value="KAF2093520.1"/>
    <property type="molecule type" value="Genomic_DNA"/>
</dbReference>
<keyword evidence="2" id="KW-0812">Transmembrane</keyword>
<dbReference type="Proteomes" id="UP000799772">
    <property type="component" value="Unassembled WGS sequence"/>
</dbReference>
<dbReference type="OrthoDB" id="5296155at2759"/>
<evidence type="ECO:0008006" key="5">
    <source>
        <dbReference type="Google" id="ProtNLM"/>
    </source>
</evidence>
<feature type="compositionally biased region" description="Polar residues" evidence="1">
    <location>
        <begin position="136"/>
        <end position="147"/>
    </location>
</feature>
<accession>A0A9P4M1J2</accession>
<sequence>MSGQIPKYPPAALSDEPMPKRISTPAGDRLSTIIEGGGASHLSRSTRSSSRLSMNRVSAGLGLPPRESHEQSYTTIWSDANLPVRDSEKVDRSWRDDNFFLRRGGWKRLILLILIFVIIIVGVVLGLVFGLKSRNSKQSAPPSTKTNADTTPTSSFSSSSSGSSSDPDPTPTHTAAAAPSASSTPSKFPIGTYSMVTYLSTVQTNCTSNPDTWTCFPYSTYGENQAKSMTTFNWNITAGSSPDTYKISSTDDPFSVSFSNVDLNIVDKGQASEHYMFQLTYDKQVQPSASLTDDDATTTCFYNATTFQSYLYTQMAKDYPSSGIKDANASYTEWPFAMRVEEVAGGGDNVPNCYKTNNNVVGDQIDSDSLKPQAGGELCDCLYLNWFP</sequence>
<organism evidence="3 4">
    <name type="scientific">Rhizodiscina lignyota</name>
    <dbReference type="NCBI Taxonomy" id="1504668"/>
    <lineage>
        <taxon>Eukaryota</taxon>
        <taxon>Fungi</taxon>
        <taxon>Dikarya</taxon>
        <taxon>Ascomycota</taxon>
        <taxon>Pezizomycotina</taxon>
        <taxon>Dothideomycetes</taxon>
        <taxon>Pleosporomycetidae</taxon>
        <taxon>Aulographales</taxon>
        <taxon>Rhizodiscinaceae</taxon>
        <taxon>Rhizodiscina</taxon>
    </lineage>
</organism>
<evidence type="ECO:0000313" key="4">
    <source>
        <dbReference type="Proteomes" id="UP000799772"/>
    </source>
</evidence>
<feature type="region of interest" description="Disordered" evidence="1">
    <location>
        <begin position="1"/>
        <end position="26"/>
    </location>
</feature>
<name>A0A9P4M1J2_9PEZI</name>
<proteinExistence type="predicted"/>
<comment type="caution">
    <text evidence="3">The sequence shown here is derived from an EMBL/GenBank/DDBJ whole genome shotgun (WGS) entry which is preliminary data.</text>
</comment>
<gene>
    <name evidence="3" type="ORF">NA57DRAFT_69233</name>
</gene>